<dbReference type="InterPro" id="IPR000850">
    <property type="entry name" value="Adenylat/UMP-CMP_kin"/>
</dbReference>
<proteinExistence type="inferred from homology"/>
<evidence type="ECO:0000313" key="7">
    <source>
        <dbReference type="EMBL" id="PIR68334.1"/>
    </source>
</evidence>
<keyword evidence="3 6" id="KW-0547">Nucleotide-binding</keyword>
<evidence type="ECO:0000256" key="3">
    <source>
        <dbReference type="ARBA" id="ARBA00022741"/>
    </source>
</evidence>
<dbReference type="Pfam" id="PF00406">
    <property type="entry name" value="ADK"/>
    <property type="match status" value="1"/>
</dbReference>
<sequence length="111" mass="12328">MDKILKILIVGPQASGKGTQAKMLSEKFNIPIFSTGNILRQKIVQGDELGKQLAGIMNKGELVSDEMVNQIIKEKIEKDGKNGYILDGYPRNLSQAEFLDGVDELIYVFEV</sequence>
<dbReference type="PANTHER" id="PTHR23359">
    <property type="entry name" value="NUCLEOTIDE KINASE"/>
    <property type="match status" value="1"/>
</dbReference>
<dbReference type="AlphaFoldDB" id="A0A2H0TD68"/>
<evidence type="ECO:0000256" key="5">
    <source>
        <dbReference type="RuleBase" id="RU003330"/>
    </source>
</evidence>
<name>A0A2H0TD68_9BACT</name>
<dbReference type="EC" id="2.7.4.3" evidence="6"/>
<keyword evidence="6" id="KW-0067">ATP-binding</keyword>
<evidence type="ECO:0000313" key="8">
    <source>
        <dbReference type="Proteomes" id="UP000230094"/>
    </source>
</evidence>
<gene>
    <name evidence="7" type="ORF">COU49_01640</name>
</gene>
<comment type="caution">
    <text evidence="7">The sequence shown here is derived from an EMBL/GenBank/DDBJ whole genome shotgun (WGS) entry which is preliminary data.</text>
</comment>
<evidence type="ECO:0000256" key="4">
    <source>
        <dbReference type="ARBA" id="ARBA00022777"/>
    </source>
</evidence>
<accession>A0A2H0TD68</accession>
<evidence type="ECO:0000256" key="1">
    <source>
        <dbReference type="ARBA" id="ARBA00022679"/>
    </source>
</evidence>
<dbReference type="Gene3D" id="3.40.50.300">
    <property type="entry name" value="P-loop containing nucleotide triphosphate hydrolases"/>
    <property type="match status" value="1"/>
</dbReference>
<dbReference type="PRINTS" id="PR00094">
    <property type="entry name" value="ADENYLTKNASE"/>
</dbReference>
<dbReference type="InterPro" id="IPR033690">
    <property type="entry name" value="Adenylat_kinase_CS"/>
</dbReference>
<dbReference type="HAMAP" id="MF_00235">
    <property type="entry name" value="Adenylate_kinase_Adk"/>
    <property type="match status" value="1"/>
</dbReference>
<dbReference type="CDD" id="cd01428">
    <property type="entry name" value="ADK"/>
    <property type="match status" value="1"/>
</dbReference>
<comment type="subcellular location">
    <subcellularLocation>
        <location evidence="6">Cytoplasm</location>
    </subcellularLocation>
</comment>
<dbReference type="PROSITE" id="PS00113">
    <property type="entry name" value="ADENYLATE_KINASE"/>
    <property type="match status" value="1"/>
</dbReference>
<comment type="subunit">
    <text evidence="6">Monomer.</text>
</comment>
<comment type="similarity">
    <text evidence="5">Belongs to the adenylate kinase family.</text>
</comment>
<evidence type="ECO:0000256" key="6">
    <source>
        <dbReference type="RuleBase" id="RU003331"/>
    </source>
</evidence>
<keyword evidence="4 5" id="KW-0418">Kinase</keyword>
<feature type="non-terminal residue" evidence="7">
    <location>
        <position position="111"/>
    </location>
</feature>
<dbReference type="Proteomes" id="UP000230094">
    <property type="component" value="Unassembled WGS sequence"/>
</dbReference>
<keyword evidence="2" id="KW-0545">Nucleotide biosynthesis</keyword>
<dbReference type="InterPro" id="IPR027417">
    <property type="entry name" value="P-loop_NTPase"/>
</dbReference>
<organism evidence="7 8">
    <name type="scientific">Candidatus Nomurabacteria bacterium CG10_big_fil_rev_8_21_14_0_10_35_16</name>
    <dbReference type="NCBI Taxonomy" id="1974731"/>
    <lineage>
        <taxon>Bacteria</taxon>
        <taxon>Candidatus Nomuraibacteriota</taxon>
    </lineage>
</organism>
<dbReference type="GO" id="GO:0005737">
    <property type="term" value="C:cytoplasm"/>
    <property type="evidence" value="ECO:0007669"/>
    <property type="project" value="UniProtKB-SubCell"/>
</dbReference>
<dbReference type="SUPFAM" id="SSF52540">
    <property type="entry name" value="P-loop containing nucleoside triphosphate hydrolases"/>
    <property type="match status" value="1"/>
</dbReference>
<reference evidence="8" key="1">
    <citation type="submission" date="2017-09" db="EMBL/GenBank/DDBJ databases">
        <title>Depth-based differentiation of microbial function through sediment-hosted aquifers and enrichment of novel symbionts in the deep terrestrial subsurface.</title>
        <authorList>
            <person name="Probst A.J."/>
            <person name="Ladd B."/>
            <person name="Jarett J.K."/>
            <person name="Geller-Mcgrath D.E."/>
            <person name="Sieber C.M.K."/>
            <person name="Emerson J.B."/>
            <person name="Anantharaman K."/>
            <person name="Thomas B.C."/>
            <person name="Malmstrom R."/>
            <person name="Stieglmeier M."/>
            <person name="Klingl A."/>
            <person name="Woyke T."/>
            <person name="Ryan C.M."/>
            <person name="Banfield J.F."/>
        </authorList>
    </citation>
    <scope>NUCLEOTIDE SEQUENCE [LARGE SCALE GENOMIC DNA]</scope>
</reference>
<dbReference type="GO" id="GO:0005524">
    <property type="term" value="F:ATP binding"/>
    <property type="evidence" value="ECO:0007669"/>
    <property type="project" value="UniProtKB-KW"/>
</dbReference>
<keyword evidence="1 5" id="KW-0808">Transferase</keyword>
<dbReference type="EMBL" id="PFCQ01000009">
    <property type="protein sequence ID" value="PIR68334.1"/>
    <property type="molecule type" value="Genomic_DNA"/>
</dbReference>
<comment type="catalytic activity">
    <reaction evidence="6">
        <text>AMP + ATP = 2 ADP</text>
        <dbReference type="Rhea" id="RHEA:12973"/>
        <dbReference type="ChEBI" id="CHEBI:30616"/>
        <dbReference type="ChEBI" id="CHEBI:456215"/>
        <dbReference type="ChEBI" id="CHEBI:456216"/>
        <dbReference type="EC" id="2.7.4.3"/>
    </reaction>
</comment>
<protein>
    <recommendedName>
        <fullName evidence="6">Adenylate kinase</fullName>
        <ecNumber evidence="6">2.7.4.3</ecNumber>
    </recommendedName>
</protein>
<evidence type="ECO:0000256" key="2">
    <source>
        <dbReference type="ARBA" id="ARBA00022727"/>
    </source>
</evidence>
<dbReference type="GO" id="GO:0004017">
    <property type="term" value="F:AMP kinase activity"/>
    <property type="evidence" value="ECO:0007669"/>
    <property type="project" value="UniProtKB-EC"/>
</dbReference>